<sequence>MIPPRRQRALLRVASARASALSPLLPSPLVVRLEKGKQPRSARSQDPSGPRKSCTPGRGPDGTPGKRGAPGAEDSGRA</sequence>
<feature type="region of interest" description="Disordered" evidence="1">
    <location>
        <begin position="31"/>
        <end position="78"/>
    </location>
</feature>
<organism evidence="2 3">
    <name type="scientific">Pleurodeles waltl</name>
    <name type="common">Iberian ribbed newt</name>
    <dbReference type="NCBI Taxonomy" id="8319"/>
    <lineage>
        <taxon>Eukaryota</taxon>
        <taxon>Metazoa</taxon>
        <taxon>Chordata</taxon>
        <taxon>Craniata</taxon>
        <taxon>Vertebrata</taxon>
        <taxon>Euteleostomi</taxon>
        <taxon>Amphibia</taxon>
        <taxon>Batrachia</taxon>
        <taxon>Caudata</taxon>
        <taxon>Salamandroidea</taxon>
        <taxon>Salamandridae</taxon>
        <taxon>Pleurodelinae</taxon>
        <taxon>Pleurodeles</taxon>
    </lineage>
</organism>
<comment type="caution">
    <text evidence="2">The sequence shown here is derived from an EMBL/GenBank/DDBJ whole genome shotgun (WGS) entry which is preliminary data.</text>
</comment>
<name>A0AAV7KYQ1_PLEWA</name>
<dbReference type="EMBL" id="JANPWB010000016">
    <property type="protein sequence ID" value="KAJ1080555.1"/>
    <property type="molecule type" value="Genomic_DNA"/>
</dbReference>
<dbReference type="Proteomes" id="UP001066276">
    <property type="component" value="Chromosome 12"/>
</dbReference>
<proteinExistence type="predicted"/>
<keyword evidence="3" id="KW-1185">Reference proteome</keyword>
<evidence type="ECO:0000256" key="1">
    <source>
        <dbReference type="SAM" id="MobiDB-lite"/>
    </source>
</evidence>
<protein>
    <submittedName>
        <fullName evidence="2">Uncharacterized protein</fullName>
    </submittedName>
</protein>
<gene>
    <name evidence="2" type="ORF">NDU88_000751</name>
</gene>
<accession>A0AAV7KYQ1</accession>
<evidence type="ECO:0000313" key="3">
    <source>
        <dbReference type="Proteomes" id="UP001066276"/>
    </source>
</evidence>
<reference evidence="2" key="1">
    <citation type="journal article" date="2022" name="bioRxiv">
        <title>Sequencing and chromosome-scale assembly of the giantPleurodeles waltlgenome.</title>
        <authorList>
            <person name="Brown T."/>
            <person name="Elewa A."/>
            <person name="Iarovenko S."/>
            <person name="Subramanian E."/>
            <person name="Araus A.J."/>
            <person name="Petzold A."/>
            <person name="Susuki M."/>
            <person name="Suzuki K.-i.T."/>
            <person name="Hayashi T."/>
            <person name="Toyoda A."/>
            <person name="Oliveira C."/>
            <person name="Osipova E."/>
            <person name="Leigh N.D."/>
            <person name="Simon A."/>
            <person name="Yun M.H."/>
        </authorList>
    </citation>
    <scope>NUCLEOTIDE SEQUENCE</scope>
    <source>
        <strain evidence="2">20211129_DDA</strain>
        <tissue evidence="2">Liver</tissue>
    </source>
</reference>
<dbReference type="AlphaFoldDB" id="A0AAV7KYQ1"/>
<evidence type="ECO:0000313" key="2">
    <source>
        <dbReference type="EMBL" id="KAJ1080555.1"/>
    </source>
</evidence>